<sequence length="182" mass="20278">MFGKKKLDRAKLARTVATLKVMENRLRFIEGKLERGIEEKMQEIIKVNELYGKDFAMQIAAELAERKKVLAGIKAMRVSVERVRVKFETMLDLNTSIDIAKEVLPLVSDLKKSFTKAAPEISIMFTELEERLNEMGIEIGSYAQLEGPASIPIDGGAEVDSILREASEVASAREKGKLPSPP</sequence>
<accession>A0A7J3SJZ4</accession>
<comment type="caution">
    <text evidence="1">The sequence shown here is derived from an EMBL/GenBank/DDBJ whole genome shotgun (WGS) entry which is preliminary data.</text>
</comment>
<proteinExistence type="predicted"/>
<dbReference type="AlphaFoldDB" id="A0A7J3SJZ4"/>
<dbReference type="EMBL" id="DTLS01000047">
    <property type="protein sequence ID" value="HGZ59904.1"/>
    <property type="molecule type" value="Genomic_DNA"/>
</dbReference>
<gene>
    <name evidence="1" type="ORF">ENW83_01685</name>
</gene>
<protein>
    <submittedName>
        <fullName evidence="1">Uncharacterized protein</fullName>
    </submittedName>
</protein>
<reference evidence="1" key="1">
    <citation type="journal article" date="2020" name="mSystems">
        <title>Genome- and Community-Level Interaction Insights into Carbon Utilization and Element Cycling Functions of Hydrothermarchaeota in Hydrothermal Sediment.</title>
        <authorList>
            <person name="Zhou Z."/>
            <person name="Liu Y."/>
            <person name="Xu W."/>
            <person name="Pan J."/>
            <person name="Luo Z.H."/>
            <person name="Li M."/>
        </authorList>
    </citation>
    <scope>NUCLEOTIDE SEQUENCE [LARGE SCALE GENOMIC DNA]</scope>
    <source>
        <strain evidence="1">SpSt-885</strain>
    </source>
</reference>
<evidence type="ECO:0000313" key="1">
    <source>
        <dbReference type="EMBL" id="HGZ59904.1"/>
    </source>
</evidence>
<name>A0A7J3SJZ4_9CREN</name>
<organism evidence="1">
    <name type="scientific">Fervidicoccus fontis</name>
    <dbReference type="NCBI Taxonomy" id="683846"/>
    <lineage>
        <taxon>Archaea</taxon>
        <taxon>Thermoproteota</taxon>
        <taxon>Thermoprotei</taxon>
        <taxon>Fervidicoccales</taxon>
        <taxon>Fervidicoccaceae</taxon>
        <taxon>Fervidicoccus</taxon>
    </lineage>
</organism>